<dbReference type="Proteomes" id="UP001221217">
    <property type="component" value="Unassembled WGS sequence"/>
</dbReference>
<proteinExistence type="predicted"/>
<name>A0AAJ1MKC5_9SPIO</name>
<feature type="transmembrane region" description="Helical" evidence="1">
    <location>
        <begin position="253"/>
        <end position="269"/>
    </location>
</feature>
<feature type="transmembrane region" description="Helical" evidence="1">
    <location>
        <begin position="315"/>
        <end position="333"/>
    </location>
</feature>
<evidence type="ECO:0000313" key="3">
    <source>
        <dbReference type="Proteomes" id="UP001221217"/>
    </source>
</evidence>
<dbReference type="InterPro" id="IPR010898">
    <property type="entry name" value="Hpre_diP_synth_I"/>
</dbReference>
<comment type="caution">
    <text evidence="2">The sequence shown here is derived from an EMBL/GenBank/DDBJ whole genome shotgun (WGS) entry which is preliminary data.</text>
</comment>
<evidence type="ECO:0000313" key="2">
    <source>
        <dbReference type="EMBL" id="MDC7228423.1"/>
    </source>
</evidence>
<evidence type="ECO:0000256" key="1">
    <source>
        <dbReference type="SAM" id="Phobius"/>
    </source>
</evidence>
<feature type="transmembrane region" description="Helical" evidence="1">
    <location>
        <begin position="144"/>
        <end position="167"/>
    </location>
</feature>
<keyword evidence="1" id="KW-0812">Transmembrane</keyword>
<dbReference type="EMBL" id="JAQQAL010000046">
    <property type="protein sequence ID" value="MDC7228423.1"/>
    <property type="molecule type" value="Genomic_DNA"/>
</dbReference>
<feature type="transmembrane region" description="Helical" evidence="1">
    <location>
        <begin position="276"/>
        <end position="295"/>
    </location>
</feature>
<keyword evidence="1" id="KW-1133">Transmembrane helix</keyword>
<dbReference type="AlphaFoldDB" id="A0AAJ1MKC5"/>
<feature type="transmembrane region" description="Helical" evidence="1">
    <location>
        <begin position="20"/>
        <end position="37"/>
    </location>
</feature>
<organism evidence="2 3">
    <name type="scientific">Candidatus Thalassospirochaeta sargassi</name>
    <dbReference type="NCBI Taxonomy" id="3119039"/>
    <lineage>
        <taxon>Bacteria</taxon>
        <taxon>Pseudomonadati</taxon>
        <taxon>Spirochaetota</taxon>
        <taxon>Spirochaetia</taxon>
        <taxon>Spirochaetales</taxon>
        <taxon>Spirochaetaceae</taxon>
        <taxon>Candidatus Thalassospirochaeta</taxon>
    </lineage>
</organism>
<protein>
    <submittedName>
        <fullName evidence="2">Gx transporter family protein</fullName>
    </submittedName>
</protein>
<feature type="transmembrane region" description="Helical" evidence="1">
    <location>
        <begin position="83"/>
        <end position="105"/>
    </location>
</feature>
<feature type="transmembrane region" description="Helical" evidence="1">
    <location>
        <begin position="410"/>
        <end position="430"/>
    </location>
</feature>
<accession>A0AAJ1MKC5</accession>
<dbReference type="Pfam" id="PF07456">
    <property type="entry name" value="Hpre_diP_synt_I"/>
    <property type="match status" value="1"/>
</dbReference>
<keyword evidence="1" id="KW-0472">Membrane</keyword>
<gene>
    <name evidence="2" type="ORF">PQJ61_16800</name>
</gene>
<reference evidence="2 3" key="1">
    <citation type="submission" date="2022-12" db="EMBL/GenBank/DDBJ databases">
        <title>Metagenome assembled genome from gulf of manar.</title>
        <authorList>
            <person name="Kohli P."/>
            <person name="Pk S."/>
            <person name="Venkata Ramana C."/>
            <person name="Sasikala C."/>
        </authorList>
    </citation>
    <scope>NUCLEOTIDE SEQUENCE [LARGE SCALE GENOMIC DNA]</scope>
    <source>
        <strain evidence="2">JB008</strain>
    </source>
</reference>
<feature type="transmembrane region" description="Helical" evidence="1">
    <location>
        <begin position="49"/>
        <end position="71"/>
    </location>
</feature>
<feature type="transmembrane region" description="Helical" evidence="1">
    <location>
        <begin position="112"/>
        <end position="132"/>
    </location>
</feature>
<sequence length="432" mass="47316">MKRIHSHIESIFQNENLNKIALLGAFSMFLATIEYLFPRPIPFMRLGLANLPLLLGLEILSGPSYILLVVLKVLGQALVNGTLASYVFLFSLGGSLASAMVMWLSYRLRPRISFIGISLLGALASNIVQIYLSVEFIFGNAAWRILPLFLGIGLISGLLMGIFAQFFSSVSGWWQIFAGRGAVAGGAGTPGGDTQAAGSLELPKVFGRSEEAEKKKKKFRRRRIDRLGTFLSPSFRFWTGLCMIPAWLFIDQLLYKSVILVLFMLFAYLSGKKVRILYYAIMTASITFFHLLMPVGRVLVVIGPVNITDGAIEAGLMKAVTLCGLILLSLFSVSGNLRLPGRFGGLLARTFYFFEEILDGRGGIKASKLIPSLDNALTEAFPPSRISELVVTEDAVGESGREKGYESGRLLPGLTYLLVLGTILWGAFFLSL</sequence>